<evidence type="ECO:0000256" key="2">
    <source>
        <dbReference type="ARBA" id="ARBA00004370"/>
    </source>
</evidence>
<reference evidence="10" key="1">
    <citation type="submission" date="2022-12" db="EMBL/GenBank/DDBJ databases">
        <title>Draft genome assemblies for two species of Escallonia (Escalloniales).</title>
        <authorList>
            <person name="Chanderbali A."/>
            <person name="Dervinis C."/>
            <person name="Anghel I."/>
            <person name="Soltis D."/>
            <person name="Soltis P."/>
            <person name="Zapata F."/>
        </authorList>
    </citation>
    <scope>NUCLEOTIDE SEQUENCE</scope>
    <source>
        <strain evidence="10">UCBG92.1500</strain>
        <tissue evidence="10">Leaf</tissue>
    </source>
</reference>
<evidence type="ECO:0000313" key="10">
    <source>
        <dbReference type="EMBL" id="KAK2965390.1"/>
    </source>
</evidence>
<dbReference type="EMBL" id="JAVXUO010003223">
    <property type="protein sequence ID" value="KAK2965390.1"/>
    <property type="molecule type" value="Genomic_DNA"/>
</dbReference>
<sequence>MPMTSLRSRDHAISSGNWPWSPRSSGTLPALPSSPASVSTRSKSSPRSTFEGHVSILALVAFSIENSVIAGFSFGIMEVREMIFSEFVFLCSRVVASPAAPLAVVSPVERRQAESSRIREKYPERVPVIVEKAERSDIPDIDKKKVLFTFGFQYLYLHVDSFYGLAEYTSYANFYFLGFKAKFLFSS</sequence>
<evidence type="ECO:0000256" key="9">
    <source>
        <dbReference type="SAM" id="MobiDB-lite"/>
    </source>
</evidence>
<dbReference type="GO" id="GO:0005856">
    <property type="term" value="C:cytoskeleton"/>
    <property type="evidence" value="ECO:0007669"/>
    <property type="project" value="UniProtKB-SubCell"/>
</dbReference>
<dbReference type="GO" id="GO:0005776">
    <property type="term" value="C:autophagosome"/>
    <property type="evidence" value="ECO:0007669"/>
    <property type="project" value="UniProtKB-ARBA"/>
</dbReference>
<evidence type="ECO:0000256" key="6">
    <source>
        <dbReference type="ARBA" id="ARBA00023212"/>
    </source>
</evidence>
<dbReference type="Pfam" id="PF02991">
    <property type="entry name" value="ATG8"/>
    <property type="match status" value="1"/>
</dbReference>
<protein>
    <recommendedName>
        <fullName evidence="8">Autophagy-related protein</fullName>
    </recommendedName>
</protein>
<dbReference type="SUPFAM" id="SSF54236">
    <property type="entry name" value="Ubiquitin-like"/>
    <property type="match status" value="1"/>
</dbReference>
<dbReference type="InterPro" id="IPR029071">
    <property type="entry name" value="Ubiquitin-like_domsf"/>
</dbReference>
<accession>A0AA88QM53</accession>
<evidence type="ECO:0000256" key="5">
    <source>
        <dbReference type="ARBA" id="ARBA00023136"/>
    </source>
</evidence>
<evidence type="ECO:0000256" key="4">
    <source>
        <dbReference type="ARBA" id="ARBA00022786"/>
    </source>
</evidence>
<feature type="compositionally biased region" description="Low complexity" evidence="9">
    <location>
        <begin position="24"/>
        <end position="48"/>
    </location>
</feature>
<organism evidence="10 11">
    <name type="scientific">Escallonia rubra</name>
    <dbReference type="NCBI Taxonomy" id="112253"/>
    <lineage>
        <taxon>Eukaryota</taxon>
        <taxon>Viridiplantae</taxon>
        <taxon>Streptophyta</taxon>
        <taxon>Embryophyta</taxon>
        <taxon>Tracheophyta</taxon>
        <taxon>Spermatophyta</taxon>
        <taxon>Magnoliopsida</taxon>
        <taxon>eudicotyledons</taxon>
        <taxon>Gunneridae</taxon>
        <taxon>Pentapetalae</taxon>
        <taxon>asterids</taxon>
        <taxon>campanulids</taxon>
        <taxon>Escalloniales</taxon>
        <taxon>Escalloniaceae</taxon>
        <taxon>Escallonia</taxon>
    </lineage>
</organism>
<keyword evidence="4" id="KW-0833">Ubl conjugation pathway</keyword>
<dbReference type="PANTHER" id="PTHR10969">
    <property type="entry name" value="MICROTUBULE-ASSOCIATED PROTEINS 1A/1B LIGHT CHAIN 3-RELATED"/>
    <property type="match status" value="1"/>
</dbReference>
<comment type="caution">
    <text evidence="10">The sequence shown here is derived from an EMBL/GenBank/DDBJ whole genome shotgun (WGS) entry which is preliminary data.</text>
</comment>
<proteinExistence type="inferred from homology"/>
<evidence type="ECO:0000256" key="8">
    <source>
        <dbReference type="RuleBase" id="RU004384"/>
    </source>
</evidence>
<dbReference type="GO" id="GO:0006914">
    <property type="term" value="P:autophagy"/>
    <property type="evidence" value="ECO:0007669"/>
    <property type="project" value="UniProtKB-KW"/>
</dbReference>
<keyword evidence="11" id="KW-1185">Reference proteome</keyword>
<gene>
    <name evidence="10" type="ORF">RJ640_001467</name>
</gene>
<keyword evidence="6" id="KW-0206">Cytoskeleton</keyword>
<comment type="similarity">
    <text evidence="3 8">Belongs to the ATG8 family.</text>
</comment>
<keyword evidence="5" id="KW-0472">Membrane</keyword>
<dbReference type="Gene3D" id="3.10.20.90">
    <property type="entry name" value="Phosphatidylinositol 3-kinase Catalytic Subunit, Chain A, domain 1"/>
    <property type="match status" value="1"/>
</dbReference>
<comment type="subcellular location">
    <subcellularLocation>
        <location evidence="1">Cytoplasm</location>
        <location evidence="1">Cytoskeleton</location>
    </subcellularLocation>
    <subcellularLocation>
        <location evidence="2">Membrane</location>
    </subcellularLocation>
</comment>
<evidence type="ECO:0000256" key="7">
    <source>
        <dbReference type="ARBA" id="ARBA00023288"/>
    </source>
</evidence>
<dbReference type="Proteomes" id="UP001187471">
    <property type="component" value="Unassembled WGS sequence"/>
</dbReference>
<feature type="region of interest" description="Disordered" evidence="9">
    <location>
        <begin position="1"/>
        <end position="48"/>
    </location>
</feature>
<evidence type="ECO:0000256" key="3">
    <source>
        <dbReference type="ARBA" id="ARBA00007293"/>
    </source>
</evidence>
<keyword evidence="8" id="KW-0072">Autophagy</keyword>
<name>A0AA88QM53_9ASTE</name>
<evidence type="ECO:0000256" key="1">
    <source>
        <dbReference type="ARBA" id="ARBA00004245"/>
    </source>
</evidence>
<evidence type="ECO:0000313" key="11">
    <source>
        <dbReference type="Proteomes" id="UP001187471"/>
    </source>
</evidence>
<dbReference type="GO" id="GO:0016020">
    <property type="term" value="C:membrane"/>
    <property type="evidence" value="ECO:0007669"/>
    <property type="project" value="UniProtKB-SubCell"/>
</dbReference>
<keyword evidence="7" id="KW-0449">Lipoprotein</keyword>
<dbReference type="InterPro" id="IPR004241">
    <property type="entry name" value="Atg8-like"/>
</dbReference>
<dbReference type="AlphaFoldDB" id="A0AA88QM53"/>
<keyword evidence="6" id="KW-0963">Cytoplasm</keyword>